<keyword evidence="2" id="KW-1185">Reference proteome</keyword>
<organism evidence="1 2">
    <name type="scientific">Sphaerimonospora thailandensis</name>
    <dbReference type="NCBI Taxonomy" id="795644"/>
    <lineage>
        <taxon>Bacteria</taxon>
        <taxon>Bacillati</taxon>
        <taxon>Actinomycetota</taxon>
        <taxon>Actinomycetes</taxon>
        <taxon>Streptosporangiales</taxon>
        <taxon>Streptosporangiaceae</taxon>
        <taxon>Sphaerimonospora</taxon>
    </lineage>
</organism>
<proteinExistence type="predicted"/>
<gene>
    <name evidence="1" type="ORF">Mth01_39600</name>
</gene>
<dbReference type="NCBIfam" id="TIGR04141">
    <property type="entry name" value="TIGR04141 family sporadically distributed protein"/>
    <property type="match status" value="1"/>
</dbReference>
<comment type="caution">
    <text evidence="1">The sequence shown here is derived from an EMBL/GenBank/DDBJ whole genome shotgun (WGS) entry which is preliminary data.</text>
</comment>
<dbReference type="Proteomes" id="UP000610966">
    <property type="component" value="Unassembled WGS sequence"/>
</dbReference>
<name>A0A8J3R9P2_9ACTN</name>
<dbReference type="EMBL" id="BOOG01000038">
    <property type="protein sequence ID" value="GIH71707.1"/>
    <property type="molecule type" value="Genomic_DNA"/>
</dbReference>
<reference evidence="1" key="1">
    <citation type="submission" date="2021-01" db="EMBL/GenBank/DDBJ databases">
        <title>Whole genome shotgun sequence of Sphaerimonospora thailandensis NBRC 107569.</title>
        <authorList>
            <person name="Komaki H."/>
            <person name="Tamura T."/>
        </authorList>
    </citation>
    <scope>NUCLEOTIDE SEQUENCE</scope>
    <source>
        <strain evidence="1">NBRC 107569</strain>
    </source>
</reference>
<evidence type="ECO:0000313" key="2">
    <source>
        <dbReference type="Proteomes" id="UP000610966"/>
    </source>
</evidence>
<evidence type="ECO:0000313" key="1">
    <source>
        <dbReference type="EMBL" id="GIH71707.1"/>
    </source>
</evidence>
<accession>A0A8J3R9P2</accession>
<dbReference type="AlphaFoldDB" id="A0A8J3R9P2"/>
<dbReference type="InterPro" id="IPR026487">
    <property type="entry name" value="CHP04141"/>
</dbReference>
<dbReference type="Pfam" id="PF19614">
    <property type="entry name" value="DUF6119"/>
    <property type="match status" value="1"/>
</dbReference>
<sequence length="150" mass="16622">MQHCLDPVTALREGHVEMCADRDGKELISRARAIRWIEASVSIGPRIYQLSDGEWFECGATYVESIKCRLRELITDRPELEMLPWRLGEEEEDYNESSRSASSMPGRYLSISATNTSITAAATMSGPTVLQRSPGRMVSSVCQPPAVTVA</sequence>
<protein>
    <submittedName>
        <fullName evidence="1">Uncharacterized protein</fullName>
    </submittedName>
</protein>